<protein>
    <submittedName>
        <fullName evidence="1">DUF309 domain-containing protein</fullName>
    </submittedName>
</protein>
<dbReference type="Pfam" id="PF03745">
    <property type="entry name" value="DUF309"/>
    <property type="match status" value="1"/>
</dbReference>
<dbReference type="AlphaFoldDB" id="A0A953J9A3"/>
<gene>
    <name evidence="1" type="ORF">K8I29_11980</name>
</gene>
<dbReference type="InterPro" id="IPR023203">
    <property type="entry name" value="TTHA0068_sf"/>
</dbReference>
<accession>A0A953J9A3</accession>
<proteinExistence type="predicted"/>
<comment type="caution">
    <text evidence="1">The sequence shown here is derived from an EMBL/GenBank/DDBJ whole genome shotgun (WGS) entry which is preliminary data.</text>
</comment>
<dbReference type="InterPro" id="IPR005500">
    <property type="entry name" value="DUF309"/>
</dbReference>
<dbReference type="Gene3D" id="1.10.3450.10">
    <property type="entry name" value="TTHA0068-like"/>
    <property type="match status" value="1"/>
</dbReference>
<name>A0A953J9A3_9BACT</name>
<dbReference type="Proteomes" id="UP000705867">
    <property type="component" value="Unassembled WGS sequence"/>
</dbReference>
<dbReference type="SUPFAM" id="SSF140663">
    <property type="entry name" value="TTHA0068-like"/>
    <property type="match status" value="1"/>
</dbReference>
<dbReference type="PANTHER" id="PTHR34796">
    <property type="entry name" value="EXPRESSED PROTEIN"/>
    <property type="match status" value="1"/>
</dbReference>
<reference evidence="1" key="2">
    <citation type="submission" date="2021-08" db="EMBL/GenBank/DDBJ databases">
        <authorList>
            <person name="Dalcin Martins P."/>
        </authorList>
    </citation>
    <scope>NUCLEOTIDE SEQUENCE</scope>
    <source>
        <strain evidence="1">MAG_39</strain>
    </source>
</reference>
<evidence type="ECO:0000313" key="1">
    <source>
        <dbReference type="EMBL" id="MBZ0156912.1"/>
    </source>
</evidence>
<reference evidence="1" key="1">
    <citation type="journal article" date="2021" name="bioRxiv">
        <title>Unraveling nitrogen, sulfur and carbon metabolic pathways and microbial community transcriptional responses to substrate deprivation and toxicity stresses in a bioreactor mimicking anoxic brackish coastal sediment conditions.</title>
        <authorList>
            <person name="Martins P.D."/>
            <person name="Echeveste M.J."/>
            <person name="Arshad A."/>
            <person name="Kurth J."/>
            <person name="Ouboter H."/>
            <person name="Jetten M.S.M."/>
            <person name="Welte C.U."/>
        </authorList>
    </citation>
    <scope>NUCLEOTIDE SEQUENCE</scope>
    <source>
        <strain evidence="1">MAG_39</strain>
    </source>
</reference>
<dbReference type="EMBL" id="JAIOIV010000095">
    <property type="protein sequence ID" value="MBZ0156912.1"/>
    <property type="molecule type" value="Genomic_DNA"/>
</dbReference>
<dbReference type="PANTHER" id="PTHR34796:SF1">
    <property type="entry name" value="EXPRESSED PROTEIN"/>
    <property type="match status" value="1"/>
</dbReference>
<organism evidence="1 2">
    <name type="scientific">Candidatus Nitrobium versatile</name>
    <dbReference type="NCBI Taxonomy" id="2884831"/>
    <lineage>
        <taxon>Bacteria</taxon>
        <taxon>Pseudomonadati</taxon>
        <taxon>Nitrospirota</taxon>
        <taxon>Nitrospiria</taxon>
        <taxon>Nitrospirales</taxon>
        <taxon>Nitrospiraceae</taxon>
        <taxon>Candidatus Nitrobium</taxon>
    </lineage>
</organism>
<sequence length="126" mass="14550">MKDTFEKGIDLFNEESFFEAHEIWEKQWRETEDPGEKAFLQGMIMIAAALHHYRRGEYAGTFRLLERGLSRIRDAGEVTQGIDVGDFAKKVSVFYDRIKVPGTRAAESAFPPEFPKITKRTVHARE</sequence>
<evidence type="ECO:0000313" key="2">
    <source>
        <dbReference type="Proteomes" id="UP000705867"/>
    </source>
</evidence>